<name>A0ABR2QBX3_9ROSI</name>
<protein>
    <submittedName>
        <fullName evidence="1">Uncharacterized protein</fullName>
    </submittedName>
</protein>
<accession>A0ABR2QBX3</accession>
<evidence type="ECO:0000313" key="1">
    <source>
        <dbReference type="EMBL" id="KAK8998182.1"/>
    </source>
</evidence>
<comment type="caution">
    <text evidence="1">The sequence shown here is derived from an EMBL/GenBank/DDBJ whole genome shotgun (WGS) entry which is preliminary data.</text>
</comment>
<dbReference type="EMBL" id="JBBPBN010000041">
    <property type="protein sequence ID" value="KAK8998182.1"/>
    <property type="molecule type" value="Genomic_DNA"/>
</dbReference>
<reference evidence="1 2" key="1">
    <citation type="journal article" date="2024" name="G3 (Bethesda)">
        <title>Genome assembly of Hibiscus sabdariffa L. provides insights into metabolisms of medicinal natural products.</title>
        <authorList>
            <person name="Kim T."/>
        </authorList>
    </citation>
    <scope>NUCLEOTIDE SEQUENCE [LARGE SCALE GENOMIC DNA]</scope>
    <source>
        <strain evidence="1">TK-2024</strain>
        <tissue evidence="1">Old leaves</tissue>
    </source>
</reference>
<keyword evidence="2" id="KW-1185">Reference proteome</keyword>
<sequence>MDYKGKKFIASTVRIGLIAAGGFSKIIVSKQAGSVSLTSLSADVFSFLEIHKKSITLSPSAKLIDCSNKRKVARASRRILKQLNCLLVIGLDLKDLDPKGPYYLKAGEDDP</sequence>
<organism evidence="1 2">
    <name type="scientific">Hibiscus sabdariffa</name>
    <name type="common">roselle</name>
    <dbReference type="NCBI Taxonomy" id="183260"/>
    <lineage>
        <taxon>Eukaryota</taxon>
        <taxon>Viridiplantae</taxon>
        <taxon>Streptophyta</taxon>
        <taxon>Embryophyta</taxon>
        <taxon>Tracheophyta</taxon>
        <taxon>Spermatophyta</taxon>
        <taxon>Magnoliopsida</taxon>
        <taxon>eudicotyledons</taxon>
        <taxon>Gunneridae</taxon>
        <taxon>Pentapetalae</taxon>
        <taxon>rosids</taxon>
        <taxon>malvids</taxon>
        <taxon>Malvales</taxon>
        <taxon>Malvaceae</taxon>
        <taxon>Malvoideae</taxon>
        <taxon>Hibiscus</taxon>
    </lineage>
</organism>
<proteinExistence type="predicted"/>
<dbReference type="Proteomes" id="UP001396334">
    <property type="component" value="Unassembled WGS sequence"/>
</dbReference>
<evidence type="ECO:0000313" key="2">
    <source>
        <dbReference type="Proteomes" id="UP001396334"/>
    </source>
</evidence>
<gene>
    <name evidence="1" type="ORF">V6N11_083576</name>
</gene>